<comment type="caution">
    <text evidence="2">The sequence shown here is derived from an EMBL/GenBank/DDBJ whole genome shotgun (WGS) entry which is preliminary data.</text>
</comment>
<keyword evidence="3" id="KW-1185">Reference proteome</keyword>
<dbReference type="Proteomes" id="UP000017800">
    <property type="component" value="Unassembled WGS sequence"/>
</dbReference>
<feature type="transmembrane region" description="Helical" evidence="1">
    <location>
        <begin position="21"/>
        <end position="39"/>
    </location>
</feature>
<accession>V5FC45</accession>
<evidence type="ECO:0000313" key="2">
    <source>
        <dbReference type="EMBL" id="GAD88968.1"/>
    </source>
</evidence>
<protein>
    <submittedName>
        <fullName evidence="2">Uncharacterized protein</fullName>
    </submittedName>
</protein>
<keyword evidence="1" id="KW-0472">Membrane</keyword>
<dbReference type="AlphaFoldDB" id="V5FC45"/>
<evidence type="ECO:0000256" key="1">
    <source>
        <dbReference type="SAM" id="Phobius"/>
    </source>
</evidence>
<evidence type="ECO:0000313" key="3">
    <source>
        <dbReference type="Proteomes" id="UP000017800"/>
    </source>
</evidence>
<dbReference type="EMBL" id="BAUJ01000013">
    <property type="protein sequence ID" value="GAD88968.1"/>
    <property type="molecule type" value="Genomic_DNA"/>
</dbReference>
<keyword evidence="1" id="KW-0812">Transmembrane</keyword>
<name>V5FC45_9VIBR</name>
<organism evidence="2 3">
    <name type="scientific">Vibrio halioticoli NBRC 102217</name>
    <dbReference type="NCBI Taxonomy" id="1219072"/>
    <lineage>
        <taxon>Bacteria</taxon>
        <taxon>Pseudomonadati</taxon>
        <taxon>Pseudomonadota</taxon>
        <taxon>Gammaproteobacteria</taxon>
        <taxon>Vibrionales</taxon>
        <taxon>Vibrionaceae</taxon>
        <taxon>Vibrio</taxon>
    </lineage>
</organism>
<keyword evidence="1" id="KW-1133">Transmembrane helix</keyword>
<reference evidence="2 3" key="1">
    <citation type="submission" date="2013-11" db="EMBL/GenBank/DDBJ databases">
        <title>Whole genome shotgun sequence of Vibrio halioticoli NBRC 102217.</title>
        <authorList>
            <person name="Isaki S."/>
            <person name="Kimura A."/>
            <person name="Ohji S."/>
            <person name="Hosoyama A."/>
            <person name="Fujita N."/>
            <person name="Hashimoto M."/>
            <person name="Hosoyama Y."/>
            <person name="Yamazoe A."/>
        </authorList>
    </citation>
    <scope>NUCLEOTIDE SEQUENCE [LARGE SCALE GENOMIC DNA]</scope>
    <source>
        <strain evidence="2 3">NBRC 102217</strain>
    </source>
</reference>
<gene>
    <name evidence="2" type="ORF">VHA01S_013_00050</name>
</gene>
<proteinExistence type="predicted"/>
<sequence length="87" mass="10067">MFNQSVGYISAMTNIAMSNEIAVLIEVGFFYLIAVMAYPDLCPYSLQKCESPHNRYFTNALYTVQVKIITMKKVHKSFDWRIDNANF</sequence>